<protein>
    <submittedName>
        <fullName evidence="2">Uncharacterized protein</fullName>
    </submittedName>
</protein>
<keyword evidence="3" id="KW-1185">Reference proteome</keyword>
<reference evidence="2 3" key="1">
    <citation type="submission" date="2021-06" db="EMBL/GenBank/DDBJ databases">
        <title>Caerostris extrusa draft genome.</title>
        <authorList>
            <person name="Kono N."/>
            <person name="Arakawa K."/>
        </authorList>
    </citation>
    <scope>NUCLEOTIDE SEQUENCE [LARGE SCALE GENOMIC DNA]</scope>
</reference>
<evidence type="ECO:0000256" key="1">
    <source>
        <dbReference type="SAM" id="MobiDB-lite"/>
    </source>
</evidence>
<dbReference type="Proteomes" id="UP001054945">
    <property type="component" value="Unassembled WGS sequence"/>
</dbReference>
<comment type="caution">
    <text evidence="2">The sequence shown here is derived from an EMBL/GenBank/DDBJ whole genome shotgun (WGS) entry which is preliminary data.</text>
</comment>
<accession>A0AAV4X6E2</accession>
<evidence type="ECO:0000313" key="3">
    <source>
        <dbReference type="Proteomes" id="UP001054945"/>
    </source>
</evidence>
<feature type="region of interest" description="Disordered" evidence="1">
    <location>
        <begin position="33"/>
        <end position="68"/>
    </location>
</feature>
<sequence>MTFKKTPYRTWVFKRSDLVCGINHEQRVSGTKFVLRPPHPTPTEMQLHGPFRGRDGVGRPLPNDVPTTELQGEIKGRRNAIWALGERNQSPN</sequence>
<organism evidence="2 3">
    <name type="scientific">Caerostris extrusa</name>
    <name type="common">Bark spider</name>
    <name type="synonym">Caerostris bankana</name>
    <dbReference type="NCBI Taxonomy" id="172846"/>
    <lineage>
        <taxon>Eukaryota</taxon>
        <taxon>Metazoa</taxon>
        <taxon>Ecdysozoa</taxon>
        <taxon>Arthropoda</taxon>
        <taxon>Chelicerata</taxon>
        <taxon>Arachnida</taxon>
        <taxon>Araneae</taxon>
        <taxon>Araneomorphae</taxon>
        <taxon>Entelegynae</taxon>
        <taxon>Araneoidea</taxon>
        <taxon>Araneidae</taxon>
        <taxon>Caerostris</taxon>
    </lineage>
</organism>
<dbReference type="EMBL" id="BPLR01017224">
    <property type="protein sequence ID" value="GIY89550.1"/>
    <property type="molecule type" value="Genomic_DNA"/>
</dbReference>
<proteinExistence type="predicted"/>
<dbReference type="AlphaFoldDB" id="A0AAV4X6E2"/>
<gene>
    <name evidence="2" type="ORF">CEXT_764201</name>
</gene>
<evidence type="ECO:0000313" key="2">
    <source>
        <dbReference type="EMBL" id="GIY89550.1"/>
    </source>
</evidence>
<name>A0AAV4X6E2_CAEEX</name>